<dbReference type="EMBL" id="FNPI01000023">
    <property type="protein sequence ID" value="SDZ63626.1"/>
    <property type="molecule type" value="Genomic_DNA"/>
</dbReference>
<accession>A0A1H3UMW5</accession>
<proteinExistence type="predicted"/>
<organism evidence="5 6">
    <name type="scientific">Evansella caseinilytica</name>
    <dbReference type="NCBI Taxonomy" id="1503961"/>
    <lineage>
        <taxon>Bacteria</taxon>
        <taxon>Bacillati</taxon>
        <taxon>Bacillota</taxon>
        <taxon>Bacilli</taxon>
        <taxon>Bacillales</taxon>
        <taxon>Bacillaceae</taxon>
        <taxon>Evansella</taxon>
    </lineage>
</organism>
<dbReference type="OrthoDB" id="277085at2"/>
<dbReference type="PANTHER" id="PTHR43479:SF11">
    <property type="entry name" value="ACREF_ENVCD OPERON REPRESSOR-RELATED"/>
    <property type="match status" value="1"/>
</dbReference>
<dbReference type="InterPro" id="IPR009057">
    <property type="entry name" value="Homeodomain-like_sf"/>
</dbReference>
<evidence type="ECO:0000256" key="2">
    <source>
        <dbReference type="ARBA" id="ARBA00023125"/>
    </source>
</evidence>
<sequence>MVVEKTEDKILHAAIDLMHLKGYAGATTKEIAQMAGVSEMTVFRKFRTKQEILDAMVEKYSYAFSMKKIFTDELTYHLETDLAAVSRTYQTFMEQNKKIVLLAYKECNVHDEISERLTANPRLIKAYLIDYFTEMKKRNKLRDVNIELQVMNFLWMNLGYFSAQFISGNKVARVPVDDFIEHSVKVFAKGLSKE</sequence>
<dbReference type="Proteomes" id="UP000198935">
    <property type="component" value="Unassembled WGS sequence"/>
</dbReference>
<keyword evidence="2 3" id="KW-0238">DNA-binding</keyword>
<dbReference type="Gene3D" id="1.10.357.10">
    <property type="entry name" value="Tetracycline Repressor, domain 2"/>
    <property type="match status" value="1"/>
</dbReference>
<dbReference type="PANTHER" id="PTHR43479">
    <property type="entry name" value="ACREF/ENVCD OPERON REPRESSOR-RELATED"/>
    <property type="match status" value="1"/>
</dbReference>
<dbReference type="GO" id="GO:0003677">
    <property type="term" value="F:DNA binding"/>
    <property type="evidence" value="ECO:0007669"/>
    <property type="project" value="UniProtKB-UniRule"/>
</dbReference>
<feature type="DNA-binding region" description="H-T-H motif" evidence="3">
    <location>
        <begin position="27"/>
        <end position="46"/>
    </location>
</feature>
<dbReference type="AlphaFoldDB" id="A0A1H3UMW5"/>
<dbReference type="SUPFAM" id="SSF46689">
    <property type="entry name" value="Homeodomain-like"/>
    <property type="match status" value="1"/>
</dbReference>
<evidence type="ECO:0000313" key="6">
    <source>
        <dbReference type="Proteomes" id="UP000198935"/>
    </source>
</evidence>
<name>A0A1H3UMW5_9BACI</name>
<dbReference type="STRING" id="1503961.SAMN05421736_12367"/>
<keyword evidence="1" id="KW-0678">Repressor</keyword>
<gene>
    <name evidence="5" type="ORF">SAMN05421736_12367</name>
</gene>
<evidence type="ECO:0000313" key="5">
    <source>
        <dbReference type="EMBL" id="SDZ63626.1"/>
    </source>
</evidence>
<feature type="domain" description="HTH tetR-type" evidence="4">
    <location>
        <begin position="4"/>
        <end position="64"/>
    </location>
</feature>
<reference evidence="6" key="1">
    <citation type="submission" date="2016-10" db="EMBL/GenBank/DDBJ databases">
        <authorList>
            <person name="Varghese N."/>
            <person name="Submissions S."/>
        </authorList>
    </citation>
    <scope>NUCLEOTIDE SEQUENCE [LARGE SCALE GENOMIC DNA]</scope>
    <source>
        <strain evidence="6">SP</strain>
    </source>
</reference>
<evidence type="ECO:0000256" key="1">
    <source>
        <dbReference type="ARBA" id="ARBA00022491"/>
    </source>
</evidence>
<evidence type="ECO:0000259" key="4">
    <source>
        <dbReference type="PROSITE" id="PS50977"/>
    </source>
</evidence>
<dbReference type="InterPro" id="IPR050624">
    <property type="entry name" value="HTH-type_Tx_Regulator"/>
</dbReference>
<protein>
    <submittedName>
        <fullName evidence="5">DNA-binding transcriptional regulator, AcrR family</fullName>
    </submittedName>
</protein>
<dbReference type="InterPro" id="IPR001647">
    <property type="entry name" value="HTH_TetR"/>
</dbReference>
<dbReference type="PROSITE" id="PS50977">
    <property type="entry name" value="HTH_TETR_2"/>
    <property type="match status" value="1"/>
</dbReference>
<dbReference type="Pfam" id="PF00440">
    <property type="entry name" value="TetR_N"/>
    <property type="match status" value="1"/>
</dbReference>
<keyword evidence="6" id="KW-1185">Reference proteome</keyword>
<dbReference type="PRINTS" id="PR00455">
    <property type="entry name" value="HTHTETR"/>
</dbReference>
<evidence type="ECO:0000256" key="3">
    <source>
        <dbReference type="PROSITE-ProRule" id="PRU00335"/>
    </source>
</evidence>